<protein>
    <submittedName>
        <fullName evidence="3">ANTAR domain-containing protein</fullName>
    </submittedName>
</protein>
<evidence type="ECO:0000256" key="1">
    <source>
        <dbReference type="SAM" id="MobiDB-lite"/>
    </source>
</evidence>
<dbReference type="EMBL" id="JBBEGL010000010">
    <property type="protein sequence ID" value="MEJ2890168.1"/>
    <property type="molecule type" value="Genomic_DNA"/>
</dbReference>
<dbReference type="InterPro" id="IPR036388">
    <property type="entry name" value="WH-like_DNA-bd_sf"/>
</dbReference>
<name>A0ABU8NEU1_9PSEU</name>
<evidence type="ECO:0000313" key="4">
    <source>
        <dbReference type="Proteomes" id="UP001370100"/>
    </source>
</evidence>
<dbReference type="Gene3D" id="1.10.10.10">
    <property type="entry name" value="Winged helix-like DNA-binding domain superfamily/Winged helix DNA-binding domain"/>
    <property type="match status" value="1"/>
</dbReference>
<evidence type="ECO:0000313" key="3">
    <source>
        <dbReference type="EMBL" id="MEJ2890168.1"/>
    </source>
</evidence>
<reference evidence="3 4" key="1">
    <citation type="submission" date="2024-03" db="EMBL/GenBank/DDBJ databases">
        <title>Actinomycetospora sp. OC33-EN06, a novel actinomycete isolated from wild orchid (Aerides multiflora).</title>
        <authorList>
            <person name="Suriyachadkun C."/>
        </authorList>
    </citation>
    <scope>NUCLEOTIDE SEQUENCE [LARGE SCALE GENOMIC DNA]</scope>
    <source>
        <strain evidence="3 4">OC33-EN06</strain>
    </source>
</reference>
<dbReference type="Pfam" id="PF03861">
    <property type="entry name" value="ANTAR"/>
    <property type="match status" value="1"/>
</dbReference>
<comment type="caution">
    <text evidence="3">The sequence shown here is derived from an EMBL/GenBank/DDBJ whole genome shotgun (WGS) entry which is preliminary data.</text>
</comment>
<proteinExistence type="predicted"/>
<dbReference type="RefSeq" id="WP_337718367.1">
    <property type="nucleotide sequence ID" value="NZ_JBBEGL010000010.1"/>
</dbReference>
<organism evidence="3 4">
    <name type="scientific">Actinomycetospora aeridis</name>
    <dbReference type="NCBI Taxonomy" id="3129231"/>
    <lineage>
        <taxon>Bacteria</taxon>
        <taxon>Bacillati</taxon>
        <taxon>Actinomycetota</taxon>
        <taxon>Actinomycetes</taxon>
        <taxon>Pseudonocardiales</taxon>
        <taxon>Pseudonocardiaceae</taxon>
        <taxon>Actinomycetospora</taxon>
    </lineage>
</organism>
<feature type="region of interest" description="Disordered" evidence="1">
    <location>
        <begin position="1"/>
        <end position="20"/>
    </location>
</feature>
<accession>A0ABU8NEU1</accession>
<sequence length="76" mass="8230">MDEWNGRASPDAPGSAQDSRDAISCATGILMERYGCDLTTATERLVAWSRDTDIEIALIAAWLIADLTATWNGEQA</sequence>
<gene>
    <name evidence="3" type="ORF">WCD41_27155</name>
</gene>
<feature type="domain" description="ANTAR" evidence="2">
    <location>
        <begin position="16"/>
        <end position="64"/>
    </location>
</feature>
<dbReference type="InterPro" id="IPR005561">
    <property type="entry name" value="ANTAR"/>
</dbReference>
<evidence type="ECO:0000259" key="2">
    <source>
        <dbReference type="Pfam" id="PF03861"/>
    </source>
</evidence>
<dbReference type="Proteomes" id="UP001370100">
    <property type="component" value="Unassembled WGS sequence"/>
</dbReference>
<keyword evidence="4" id="KW-1185">Reference proteome</keyword>